<dbReference type="GO" id="GO:0003735">
    <property type="term" value="F:structural constituent of ribosome"/>
    <property type="evidence" value="ECO:0007669"/>
    <property type="project" value="InterPro"/>
</dbReference>
<dbReference type="PATRIC" id="fig|1618985.3.peg.884"/>
<comment type="caution">
    <text evidence="7">The sequence shown here is derived from an EMBL/GenBank/DDBJ whole genome shotgun (WGS) entry which is preliminary data.</text>
</comment>
<dbReference type="InterPro" id="IPR000271">
    <property type="entry name" value="Ribosomal_bL34"/>
</dbReference>
<evidence type="ECO:0000256" key="2">
    <source>
        <dbReference type="ARBA" id="ARBA00022980"/>
    </source>
</evidence>
<evidence type="ECO:0000313" key="8">
    <source>
        <dbReference type="Proteomes" id="UP000034616"/>
    </source>
</evidence>
<dbReference type="HAMAP" id="MF_00391">
    <property type="entry name" value="Ribosomal_bL34"/>
    <property type="match status" value="1"/>
</dbReference>
<organism evidence="7 8">
    <name type="scientific">Candidatus Uhrbacteria bacterium GW2011_GWC2_41_11</name>
    <dbReference type="NCBI Taxonomy" id="1618985"/>
    <lineage>
        <taxon>Bacteria</taxon>
        <taxon>Candidatus Uhriibacteriota</taxon>
    </lineage>
</organism>
<dbReference type="PANTHER" id="PTHR14503:SF4">
    <property type="entry name" value="LARGE RIBOSOMAL SUBUNIT PROTEIN BL34M"/>
    <property type="match status" value="1"/>
</dbReference>
<dbReference type="GO" id="GO:1990904">
    <property type="term" value="C:ribonucleoprotein complex"/>
    <property type="evidence" value="ECO:0007669"/>
    <property type="project" value="UniProtKB-KW"/>
</dbReference>
<dbReference type="NCBIfam" id="TIGR01030">
    <property type="entry name" value="rpmH_bact"/>
    <property type="match status" value="1"/>
</dbReference>
<dbReference type="Pfam" id="PF00468">
    <property type="entry name" value="Ribosomal_L34"/>
    <property type="match status" value="1"/>
</dbReference>
<evidence type="ECO:0000256" key="5">
    <source>
        <dbReference type="HAMAP-Rule" id="MF_00391"/>
    </source>
</evidence>
<dbReference type="GO" id="GO:0006412">
    <property type="term" value="P:translation"/>
    <property type="evidence" value="ECO:0007669"/>
    <property type="project" value="UniProtKB-UniRule"/>
</dbReference>
<dbReference type="FunFam" id="1.10.287.3980:FF:000001">
    <property type="entry name" value="Mitochondrial ribosomal protein L34"/>
    <property type="match status" value="1"/>
</dbReference>
<feature type="compositionally biased region" description="Basic residues" evidence="6">
    <location>
        <begin position="1"/>
        <end position="20"/>
    </location>
</feature>
<gene>
    <name evidence="5" type="primary">rpmH</name>
    <name evidence="7" type="ORF">UU35_C0014G0026</name>
</gene>
<dbReference type="AlphaFoldDB" id="A0A0G0UBP5"/>
<dbReference type="EMBL" id="LCAH01000014">
    <property type="protein sequence ID" value="KKR86383.1"/>
    <property type="molecule type" value="Genomic_DNA"/>
</dbReference>
<dbReference type="InterPro" id="IPR020939">
    <property type="entry name" value="Ribosomal_bL34_CS"/>
</dbReference>
<accession>A0A0G0UBP5</accession>
<comment type="similarity">
    <text evidence="1 5">Belongs to the bacterial ribosomal protein bL34 family.</text>
</comment>
<sequence>MPKRTYQPKKRRRARVHGFRARSSTPAGRNVLKRRIARGRKRVSVQAKKK</sequence>
<protein>
    <recommendedName>
        <fullName evidence="4 5">Large ribosomal subunit protein bL34</fullName>
    </recommendedName>
</protein>
<keyword evidence="3 5" id="KW-0687">Ribonucleoprotein</keyword>
<feature type="region of interest" description="Disordered" evidence="6">
    <location>
        <begin position="1"/>
        <end position="27"/>
    </location>
</feature>
<keyword evidence="2 5" id="KW-0689">Ribosomal protein</keyword>
<evidence type="ECO:0000256" key="6">
    <source>
        <dbReference type="SAM" id="MobiDB-lite"/>
    </source>
</evidence>
<dbReference type="GO" id="GO:0005840">
    <property type="term" value="C:ribosome"/>
    <property type="evidence" value="ECO:0007669"/>
    <property type="project" value="UniProtKB-KW"/>
</dbReference>
<dbReference type="Proteomes" id="UP000034616">
    <property type="component" value="Unassembled WGS sequence"/>
</dbReference>
<evidence type="ECO:0000256" key="1">
    <source>
        <dbReference type="ARBA" id="ARBA00010111"/>
    </source>
</evidence>
<proteinExistence type="inferred from homology"/>
<dbReference type="PANTHER" id="PTHR14503">
    <property type="entry name" value="MITOCHONDRIAL RIBOSOMAL PROTEIN 34 FAMILY MEMBER"/>
    <property type="match status" value="1"/>
</dbReference>
<evidence type="ECO:0000313" key="7">
    <source>
        <dbReference type="EMBL" id="KKR86383.1"/>
    </source>
</evidence>
<reference evidence="7 8" key="1">
    <citation type="journal article" date="2015" name="Nature">
        <title>rRNA introns, odd ribosomes, and small enigmatic genomes across a large radiation of phyla.</title>
        <authorList>
            <person name="Brown C.T."/>
            <person name="Hug L.A."/>
            <person name="Thomas B.C."/>
            <person name="Sharon I."/>
            <person name="Castelle C.J."/>
            <person name="Singh A."/>
            <person name="Wilkins M.J."/>
            <person name="Williams K.H."/>
            <person name="Banfield J.F."/>
        </authorList>
    </citation>
    <scope>NUCLEOTIDE SEQUENCE [LARGE SCALE GENOMIC DNA]</scope>
</reference>
<dbReference type="PROSITE" id="PS00784">
    <property type="entry name" value="RIBOSOMAL_L34"/>
    <property type="match status" value="1"/>
</dbReference>
<dbReference type="Gene3D" id="1.10.287.3980">
    <property type="match status" value="1"/>
</dbReference>
<evidence type="ECO:0000256" key="3">
    <source>
        <dbReference type="ARBA" id="ARBA00023274"/>
    </source>
</evidence>
<evidence type="ECO:0000256" key="4">
    <source>
        <dbReference type="ARBA" id="ARBA00035177"/>
    </source>
</evidence>
<name>A0A0G0UBP5_9BACT</name>